<dbReference type="GO" id="GO:0044550">
    <property type="term" value="P:secondary metabolite biosynthetic process"/>
    <property type="evidence" value="ECO:0007669"/>
    <property type="project" value="TreeGrafter"/>
</dbReference>
<dbReference type="Gene3D" id="1.10.1200.10">
    <property type="entry name" value="ACP-like"/>
    <property type="match status" value="1"/>
</dbReference>
<evidence type="ECO:0000256" key="1">
    <source>
        <dbReference type="ARBA" id="ARBA00022450"/>
    </source>
</evidence>
<dbReference type="PROSITE" id="PS00012">
    <property type="entry name" value="PHOSPHOPANTETHEINE"/>
    <property type="match status" value="1"/>
</dbReference>
<dbReference type="SMART" id="SM00823">
    <property type="entry name" value="PKS_PP"/>
    <property type="match status" value="1"/>
</dbReference>
<dbReference type="SUPFAM" id="SSF47336">
    <property type="entry name" value="ACP-like"/>
    <property type="match status" value="1"/>
</dbReference>
<reference evidence="5" key="1">
    <citation type="journal article" date="2014" name="BMC Genomics">
        <title>Genome characteristics reveal the impact of lichenization on lichen-forming fungus Endocarpon pusillum Hedwig (Verrucariales, Ascomycota).</title>
        <authorList>
            <person name="Wang Y.-Y."/>
            <person name="Liu B."/>
            <person name="Zhang X.-Y."/>
            <person name="Zhou Q.-M."/>
            <person name="Zhang T."/>
            <person name="Li H."/>
            <person name="Yu Y.-F."/>
            <person name="Zhang X.-L."/>
            <person name="Hao X.-Y."/>
            <person name="Wang M."/>
            <person name="Wang L."/>
            <person name="Wei J.-C."/>
        </authorList>
    </citation>
    <scope>NUCLEOTIDE SEQUENCE [LARGE SCALE GENOMIC DNA]</scope>
    <source>
        <strain evidence="5">Z07020 / HMAS-L-300199</strain>
    </source>
</reference>
<evidence type="ECO:0000313" key="5">
    <source>
        <dbReference type="Proteomes" id="UP000019373"/>
    </source>
</evidence>
<dbReference type="GO" id="GO:0004312">
    <property type="term" value="F:fatty acid synthase activity"/>
    <property type="evidence" value="ECO:0007669"/>
    <property type="project" value="TreeGrafter"/>
</dbReference>
<dbReference type="InterPro" id="IPR036291">
    <property type="entry name" value="NAD(P)-bd_dom_sf"/>
</dbReference>
<dbReference type="Pfam" id="PF08659">
    <property type="entry name" value="KR"/>
    <property type="match status" value="1"/>
</dbReference>
<dbReference type="OMA" id="HRRANGM"/>
<dbReference type="AlphaFoldDB" id="U1HT62"/>
<keyword evidence="1" id="KW-0596">Phosphopantetheine</keyword>
<accession>U1HT62</accession>
<dbReference type="GO" id="GO:0006633">
    <property type="term" value="P:fatty acid biosynthetic process"/>
    <property type="evidence" value="ECO:0007669"/>
    <property type="project" value="TreeGrafter"/>
</dbReference>
<dbReference type="PROSITE" id="PS50075">
    <property type="entry name" value="CARRIER"/>
    <property type="match status" value="1"/>
</dbReference>
<name>U1HT62_ENDPU</name>
<dbReference type="InterPro" id="IPR057326">
    <property type="entry name" value="KR_dom"/>
</dbReference>
<evidence type="ECO:0000259" key="3">
    <source>
        <dbReference type="PROSITE" id="PS50075"/>
    </source>
</evidence>
<sequence>MAQVQSAFRFVQTGAQIGKIVLSANPDEQVHVVPQPVGVTTRAQLRSDASYLVVGGVGGIGRSVVQFLVAHGAKNLILLSRSAGDLDLDKNKSTDGALFLRELRDMGCRVKPVSCDIGLPSSLTKTLRACENDGLPPVRGVIQGAMLLRDAIFEQMTLDDWRSGLSPKLYGTWNLHTEFSQPDSLDFFIMLSSVSGVVGIASQTNYAAGGSYEDAMACWRQSRGLPGVAIDLGPISDIGYVSTSSKVAERLRKDGDFIMLDEDIVLRALNAAITHPLDSRPQMIVGLNSSPGPQWDANGRSQLGRDARFLPLRPITKTSSSSAEGESSGASLSSLLSSAADTQAAVEFIGSAIATKLADIFMMPVGEIDLAKPPAHFGVDSLIAVELRNMLVLQAAADISIFNILQTSSLAALAALVAEKSRFLQSS</sequence>
<feature type="domain" description="Carrier" evidence="3">
    <location>
        <begin position="344"/>
        <end position="421"/>
    </location>
</feature>
<dbReference type="Pfam" id="PF23297">
    <property type="entry name" value="ACP_SdgA_C"/>
    <property type="match status" value="1"/>
</dbReference>
<dbReference type="Gene3D" id="3.40.50.720">
    <property type="entry name" value="NAD(P)-binding Rossmann-like Domain"/>
    <property type="match status" value="1"/>
</dbReference>
<dbReference type="InterPro" id="IPR006162">
    <property type="entry name" value="Ppantetheine_attach_site"/>
</dbReference>
<gene>
    <name evidence="4" type="ORF">EPUS_01004</name>
</gene>
<dbReference type="InterPro" id="IPR050091">
    <property type="entry name" value="PKS_NRPS_Biosynth_Enz"/>
</dbReference>
<keyword evidence="5" id="KW-1185">Reference proteome</keyword>
<dbReference type="GO" id="GO:0031177">
    <property type="term" value="F:phosphopantetheine binding"/>
    <property type="evidence" value="ECO:0007669"/>
    <property type="project" value="InterPro"/>
</dbReference>
<dbReference type="SUPFAM" id="SSF51735">
    <property type="entry name" value="NAD(P)-binding Rossmann-fold domains"/>
    <property type="match status" value="1"/>
</dbReference>
<dbReference type="eggNOG" id="KOG1202">
    <property type="taxonomic scope" value="Eukaryota"/>
</dbReference>
<dbReference type="GeneID" id="19236063"/>
<dbReference type="Proteomes" id="UP000019373">
    <property type="component" value="Unassembled WGS sequence"/>
</dbReference>
<dbReference type="SMART" id="SM00822">
    <property type="entry name" value="PKS_KR"/>
    <property type="match status" value="1"/>
</dbReference>
<evidence type="ECO:0000313" key="4">
    <source>
        <dbReference type="EMBL" id="ERF73750.1"/>
    </source>
</evidence>
<dbReference type="InterPro" id="IPR020806">
    <property type="entry name" value="PKS_PP-bd"/>
</dbReference>
<dbReference type="RefSeq" id="XP_007800753.1">
    <property type="nucleotide sequence ID" value="XM_007802562.1"/>
</dbReference>
<dbReference type="InterPro" id="IPR036736">
    <property type="entry name" value="ACP-like_sf"/>
</dbReference>
<dbReference type="OrthoDB" id="329835at2759"/>
<dbReference type="EMBL" id="KE720941">
    <property type="protein sequence ID" value="ERF73750.1"/>
    <property type="molecule type" value="Genomic_DNA"/>
</dbReference>
<dbReference type="InterPro" id="IPR009081">
    <property type="entry name" value="PP-bd_ACP"/>
</dbReference>
<organism evidence="4 5">
    <name type="scientific">Endocarpon pusillum (strain Z07020 / HMAS-L-300199)</name>
    <name type="common">Lichen-forming fungus</name>
    <dbReference type="NCBI Taxonomy" id="1263415"/>
    <lineage>
        <taxon>Eukaryota</taxon>
        <taxon>Fungi</taxon>
        <taxon>Dikarya</taxon>
        <taxon>Ascomycota</taxon>
        <taxon>Pezizomycotina</taxon>
        <taxon>Eurotiomycetes</taxon>
        <taxon>Chaetothyriomycetidae</taxon>
        <taxon>Verrucariales</taxon>
        <taxon>Verrucariaceae</taxon>
        <taxon>Endocarpon</taxon>
    </lineage>
</organism>
<protein>
    <recommendedName>
        <fullName evidence="3">Carrier domain-containing protein</fullName>
    </recommendedName>
</protein>
<dbReference type="PANTHER" id="PTHR43775:SF29">
    <property type="entry name" value="ASPERFURANONE POLYKETIDE SYNTHASE AFOG-RELATED"/>
    <property type="match status" value="1"/>
</dbReference>
<proteinExistence type="predicted"/>
<dbReference type="InterPro" id="IPR013968">
    <property type="entry name" value="PKS_KR"/>
</dbReference>
<dbReference type="HOGENOM" id="CLU_000022_38_0_1"/>
<dbReference type="PANTHER" id="PTHR43775">
    <property type="entry name" value="FATTY ACID SYNTHASE"/>
    <property type="match status" value="1"/>
</dbReference>
<keyword evidence="2" id="KW-0597">Phosphoprotein</keyword>
<evidence type="ECO:0000256" key="2">
    <source>
        <dbReference type="ARBA" id="ARBA00022553"/>
    </source>
</evidence>